<dbReference type="AlphaFoldDB" id="A0A3S0S029"/>
<dbReference type="InterPro" id="IPR000792">
    <property type="entry name" value="Tscrpt_reg_LuxR_C"/>
</dbReference>
<accession>A0A3S0S029</accession>
<evidence type="ECO:0000313" key="7">
    <source>
        <dbReference type="Proteomes" id="UP000274358"/>
    </source>
</evidence>
<dbReference type="SUPFAM" id="SSF46894">
    <property type="entry name" value="C-terminal effector domain of the bipartite response regulators"/>
    <property type="match status" value="1"/>
</dbReference>
<dbReference type="InterPro" id="IPR058245">
    <property type="entry name" value="NreC/VraR/RcsB-like_REC"/>
</dbReference>
<dbReference type="CDD" id="cd17535">
    <property type="entry name" value="REC_NarL-like"/>
    <property type="match status" value="1"/>
</dbReference>
<name>A0A3S0S029_9GAMM</name>
<dbReference type="Proteomes" id="UP000274358">
    <property type="component" value="Unassembled WGS sequence"/>
</dbReference>
<dbReference type="Gene3D" id="1.10.10.10">
    <property type="entry name" value="Winged helix-like DNA-binding domain superfamily/Winged helix DNA-binding domain"/>
    <property type="match status" value="1"/>
</dbReference>
<evidence type="ECO:0000256" key="1">
    <source>
        <dbReference type="ARBA" id="ARBA00022553"/>
    </source>
</evidence>
<evidence type="ECO:0000256" key="2">
    <source>
        <dbReference type="ARBA" id="ARBA00023125"/>
    </source>
</evidence>
<dbReference type="InterPro" id="IPR011006">
    <property type="entry name" value="CheY-like_superfamily"/>
</dbReference>
<keyword evidence="1 3" id="KW-0597">Phosphoprotein</keyword>
<gene>
    <name evidence="6" type="ORF">EKH80_10845</name>
</gene>
<feature type="domain" description="Response regulatory" evidence="5">
    <location>
        <begin position="9"/>
        <end position="129"/>
    </location>
</feature>
<dbReference type="GO" id="GO:0003677">
    <property type="term" value="F:DNA binding"/>
    <property type="evidence" value="ECO:0007669"/>
    <property type="project" value="UniProtKB-KW"/>
</dbReference>
<dbReference type="PROSITE" id="PS50043">
    <property type="entry name" value="HTH_LUXR_2"/>
    <property type="match status" value="1"/>
</dbReference>
<dbReference type="Pfam" id="PF00072">
    <property type="entry name" value="Response_reg"/>
    <property type="match status" value="1"/>
</dbReference>
<dbReference type="OrthoDB" id="5945638at2"/>
<dbReference type="EMBL" id="RYYV01000007">
    <property type="protein sequence ID" value="RUL75226.1"/>
    <property type="molecule type" value="Genomic_DNA"/>
</dbReference>
<reference evidence="6 7" key="1">
    <citation type="submission" date="2018-12" db="EMBL/GenBank/DDBJ databases">
        <title>Dyella dinghuensis sp. nov. DHOA06 and Dyella choica sp. nov. 4M-K27, isolated from forest soil.</title>
        <authorList>
            <person name="Qiu L.-H."/>
            <person name="Gao Z.-H."/>
        </authorList>
    </citation>
    <scope>NUCLEOTIDE SEQUENCE [LARGE SCALE GENOMIC DNA]</scope>
    <source>
        <strain evidence="6 7">4M-K27</strain>
    </source>
</reference>
<dbReference type="GO" id="GO:0000160">
    <property type="term" value="P:phosphorelay signal transduction system"/>
    <property type="evidence" value="ECO:0007669"/>
    <property type="project" value="InterPro"/>
</dbReference>
<evidence type="ECO:0000313" key="6">
    <source>
        <dbReference type="EMBL" id="RUL75226.1"/>
    </source>
</evidence>
<dbReference type="PRINTS" id="PR00038">
    <property type="entry name" value="HTHLUXR"/>
</dbReference>
<feature type="modified residue" description="4-aspartylphosphate" evidence="3">
    <location>
        <position position="60"/>
    </location>
</feature>
<dbReference type="InterPro" id="IPR016032">
    <property type="entry name" value="Sig_transdc_resp-reg_C-effctor"/>
</dbReference>
<comment type="caution">
    <text evidence="6">The sequence shown here is derived from an EMBL/GenBank/DDBJ whole genome shotgun (WGS) entry which is preliminary data.</text>
</comment>
<dbReference type="InterPro" id="IPR001789">
    <property type="entry name" value="Sig_transdc_resp-reg_receiver"/>
</dbReference>
<dbReference type="GO" id="GO:0006355">
    <property type="term" value="P:regulation of DNA-templated transcription"/>
    <property type="evidence" value="ECO:0007669"/>
    <property type="project" value="InterPro"/>
</dbReference>
<organism evidence="6 7">
    <name type="scientific">Dyella choica</name>
    <dbReference type="NCBI Taxonomy" id="1927959"/>
    <lineage>
        <taxon>Bacteria</taxon>
        <taxon>Pseudomonadati</taxon>
        <taxon>Pseudomonadota</taxon>
        <taxon>Gammaproteobacteria</taxon>
        <taxon>Lysobacterales</taxon>
        <taxon>Rhodanobacteraceae</taxon>
        <taxon>Dyella</taxon>
    </lineage>
</organism>
<keyword evidence="2" id="KW-0238">DNA-binding</keyword>
<evidence type="ECO:0000259" key="4">
    <source>
        <dbReference type="PROSITE" id="PS50043"/>
    </source>
</evidence>
<dbReference type="PANTHER" id="PTHR43214">
    <property type="entry name" value="TWO-COMPONENT RESPONSE REGULATOR"/>
    <property type="match status" value="1"/>
</dbReference>
<dbReference type="SMART" id="SM00421">
    <property type="entry name" value="HTH_LUXR"/>
    <property type="match status" value="1"/>
</dbReference>
<dbReference type="SUPFAM" id="SSF52172">
    <property type="entry name" value="CheY-like"/>
    <property type="match status" value="1"/>
</dbReference>
<dbReference type="InterPro" id="IPR036388">
    <property type="entry name" value="WH-like_DNA-bd_sf"/>
</dbReference>
<dbReference type="PROSITE" id="PS50110">
    <property type="entry name" value="RESPONSE_REGULATORY"/>
    <property type="match status" value="1"/>
</dbReference>
<evidence type="ECO:0000259" key="5">
    <source>
        <dbReference type="PROSITE" id="PS50110"/>
    </source>
</evidence>
<dbReference type="InterPro" id="IPR039420">
    <property type="entry name" value="WalR-like"/>
</dbReference>
<keyword evidence="7" id="KW-1185">Reference proteome</keyword>
<dbReference type="CDD" id="cd06170">
    <property type="entry name" value="LuxR_C_like"/>
    <property type="match status" value="1"/>
</dbReference>
<dbReference type="SMART" id="SM00448">
    <property type="entry name" value="REC"/>
    <property type="match status" value="1"/>
</dbReference>
<evidence type="ECO:0000256" key="3">
    <source>
        <dbReference type="PROSITE-ProRule" id="PRU00169"/>
    </source>
</evidence>
<protein>
    <submittedName>
        <fullName evidence="6">Response regulator transcription factor</fullName>
    </submittedName>
</protein>
<sequence length="221" mass="24208">MATNGETTRIVIADDHPVVMLGIRALLKERSGMQVVGEASNGGELLAVLASEPCDLLITDFSMPYEDGSGDGLPLLRRVRREHPRLPIIVLTMVHNAALTRGMLAAEVNGLVAKVAMTKELQLAIGAVMNGRTYICESMREHVIDWSAQERPEGAADPVVLSQREAEVVRLYSQGLSVTQIAEQLHRSVKTVSQQKNDAMRKLGITSNTQLFEYARTYGLL</sequence>
<feature type="domain" description="HTH luxR-type" evidence="4">
    <location>
        <begin position="154"/>
        <end position="219"/>
    </location>
</feature>
<dbReference type="Pfam" id="PF00196">
    <property type="entry name" value="GerE"/>
    <property type="match status" value="1"/>
</dbReference>
<dbReference type="PANTHER" id="PTHR43214:SF17">
    <property type="entry name" value="TRANSCRIPTIONAL REGULATORY PROTEIN RCSB"/>
    <property type="match status" value="1"/>
</dbReference>
<proteinExistence type="predicted"/>
<dbReference type="Gene3D" id="3.40.50.2300">
    <property type="match status" value="1"/>
</dbReference>
<dbReference type="RefSeq" id="WP_126684785.1">
    <property type="nucleotide sequence ID" value="NZ_RYYV01000007.1"/>
</dbReference>